<dbReference type="KEGG" id="gbi:PG2T_10380"/>
<dbReference type="Proteomes" id="UP000092952">
    <property type="component" value="Chromosome"/>
</dbReference>
<dbReference type="AlphaFoldDB" id="A0A1B1YUK2"/>
<evidence type="ECO:0000313" key="5">
    <source>
        <dbReference type="Proteomes" id="UP000092952"/>
    </source>
</evidence>
<dbReference type="PANTHER" id="PTHR21666">
    <property type="entry name" value="PEPTIDASE-RELATED"/>
    <property type="match status" value="1"/>
</dbReference>
<dbReference type="InParanoid" id="A0A1B1YUK2"/>
<name>A0A1B1YUK2_9GAMM</name>
<dbReference type="STRING" id="1810504.PG2T_10380"/>
<dbReference type="Gene3D" id="2.70.70.10">
    <property type="entry name" value="Glucose Permease (Domain IIA)"/>
    <property type="match status" value="1"/>
</dbReference>
<evidence type="ECO:0000256" key="2">
    <source>
        <dbReference type="SAM" id="Phobius"/>
    </source>
</evidence>
<dbReference type="FunFam" id="2.70.70.10:FF:000006">
    <property type="entry name" value="M23 family peptidase"/>
    <property type="match status" value="1"/>
</dbReference>
<dbReference type="SUPFAM" id="SSF51261">
    <property type="entry name" value="Duplicated hybrid motif"/>
    <property type="match status" value="1"/>
</dbReference>
<sequence>MISLHIHWLRTGGQRSLSLHGPTLLALGGLVLGALAGSFALGASLPLAEALRERKAVRHELRAQRSQLDDTLLSARAQAQALASRLGELQGRLTQLEAVGQRVSEAARLAPDAFDFDAPLTSGPAGEPPFAVVDFVAELDGLSRQIDRRAAQFSVLDRVIGAGLVERGPDLPSPVPGAQLSSYFGSRSDPFSGRREFHPGIDFRAPQGAPIQAMADGVVVGSGWESGYGNVVEIDHGNGFRTRYAHNQANLVTKGQTVKRSQVIARVGRTGHATGSHVHLEVLRGGRLMNPADYLGALAAGEPLRTATR</sequence>
<dbReference type="Pfam" id="PF01551">
    <property type="entry name" value="Peptidase_M23"/>
    <property type="match status" value="1"/>
</dbReference>
<keyword evidence="2" id="KW-1133">Transmembrane helix</keyword>
<dbReference type="CDD" id="cd12797">
    <property type="entry name" value="M23_peptidase"/>
    <property type="match status" value="1"/>
</dbReference>
<keyword evidence="1" id="KW-0175">Coiled coil</keyword>
<feature type="transmembrane region" description="Helical" evidence="2">
    <location>
        <begin position="24"/>
        <end position="48"/>
    </location>
</feature>
<evidence type="ECO:0000313" key="4">
    <source>
        <dbReference type="EMBL" id="ANX04540.1"/>
    </source>
</evidence>
<feature type="domain" description="M23ase beta-sheet core" evidence="3">
    <location>
        <begin position="197"/>
        <end position="291"/>
    </location>
</feature>
<dbReference type="InterPro" id="IPR011055">
    <property type="entry name" value="Dup_hybrid_motif"/>
</dbReference>
<reference evidence="5" key="1">
    <citation type="submission" date="2016-03" db="EMBL/GenBank/DDBJ databases">
        <title>Complete genome sequence of Solimmundus cernigliae, representing a novel lineage of polycyclic aromatic hydrocarbon degraders within the Gammaproteobacteria.</title>
        <authorList>
            <person name="Singleton D.R."/>
            <person name="Dickey A.N."/>
            <person name="Scholl E.H."/>
            <person name="Wright F.A."/>
            <person name="Aitken M.D."/>
        </authorList>
    </citation>
    <scope>NUCLEOTIDE SEQUENCE [LARGE SCALE GENOMIC DNA]</scope>
    <source>
        <strain evidence="5">TR3.2</strain>
    </source>
</reference>
<evidence type="ECO:0000259" key="3">
    <source>
        <dbReference type="Pfam" id="PF01551"/>
    </source>
</evidence>
<dbReference type="OrthoDB" id="9805070at2"/>
<dbReference type="InterPro" id="IPR016047">
    <property type="entry name" value="M23ase_b-sheet_dom"/>
</dbReference>
<dbReference type="PANTHER" id="PTHR21666:SF291">
    <property type="entry name" value="STAGE II SPORULATION PROTEIN Q"/>
    <property type="match status" value="1"/>
</dbReference>
<dbReference type="GO" id="GO:0004222">
    <property type="term" value="F:metalloendopeptidase activity"/>
    <property type="evidence" value="ECO:0007669"/>
    <property type="project" value="TreeGrafter"/>
</dbReference>
<gene>
    <name evidence="4" type="ORF">PG2T_10380</name>
</gene>
<keyword evidence="2" id="KW-0812">Transmembrane</keyword>
<dbReference type="EMBL" id="CP014671">
    <property type="protein sequence ID" value="ANX04540.1"/>
    <property type="molecule type" value="Genomic_DNA"/>
</dbReference>
<keyword evidence="2" id="KW-0472">Membrane</keyword>
<dbReference type="RefSeq" id="WP_083214874.1">
    <property type="nucleotide sequence ID" value="NZ_CP014671.1"/>
</dbReference>
<feature type="coiled-coil region" evidence="1">
    <location>
        <begin position="47"/>
        <end position="99"/>
    </location>
</feature>
<dbReference type="InterPro" id="IPR050570">
    <property type="entry name" value="Cell_wall_metabolism_enzyme"/>
</dbReference>
<keyword evidence="5" id="KW-1185">Reference proteome</keyword>
<accession>A0A1B1YUK2</accession>
<evidence type="ECO:0000256" key="1">
    <source>
        <dbReference type="SAM" id="Coils"/>
    </source>
</evidence>
<protein>
    <recommendedName>
        <fullName evidence="3">M23ase beta-sheet core domain-containing protein</fullName>
    </recommendedName>
</protein>
<organism evidence="4 5">
    <name type="scientific">Immundisolibacter cernigliae</name>
    <dbReference type="NCBI Taxonomy" id="1810504"/>
    <lineage>
        <taxon>Bacteria</taxon>
        <taxon>Pseudomonadati</taxon>
        <taxon>Pseudomonadota</taxon>
        <taxon>Gammaproteobacteria</taxon>
        <taxon>Immundisolibacterales</taxon>
        <taxon>Immundisolibacteraceae</taxon>
        <taxon>Immundisolibacter</taxon>
    </lineage>
</organism>
<proteinExistence type="predicted"/>